<feature type="signal peptide" evidence="2">
    <location>
        <begin position="1"/>
        <end position="19"/>
    </location>
</feature>
<keyword evidence="2" id="KW-0732">Signal</keyword>
<evidence type="ECO:0000256" key="1">
    <source>
        <dbReference type="PROSITE-ProRule" id="PRU00339"/>
    </source>
</evidence>
<dbReference type="AlphaFoldDB" id="W7Y2U7"/>
<keyword evidence="4" id="KW-1185">Reference proteome</keyword>
<name>W7Y2U7_9BACT</name>
<dbReference type="Gene3D" id="1.25.40.10">
    <property type="entry name" value="Tetratricopeptide repeat domain"/>
    <property type="match status" value="1"/>
</dbReference>
<dbReference type="SMART" id="SM00028">
    <property type="entry name" value="TPR"/>
    <property type="match status" value="2"/>
</dbReference>
<evidence type="ECO:0000256" key="2">
    <source>
        <dbReference type="SAM" id="SignalP"/>
    </source>
</evidence>
<dbReference type="STRING" id="869213.GCA_000517085_02893"/>
<evidence type="ECO:0000313" key="3">
    <source>
        <dbReference type="EMBL" id="GAF05150.1"/>
    </source>
</evidence>
<dbReference type="PROSITE" id="PS50005">
    <property type="entry name" value="TPR"/>
    <property type="match status" value="1"/>
</dbReference>
<gene>
    <name evidence="3" type="ORF">JCM21142_93874</name>
</gene>
<dbReference type="EMBL" id="BAMD01000070">
    <property type="protein sequence ID" value="GAF05150.1"/>
    <property type="molecule type" value="Genomic_DNA"/>
</dbReference>
<organism evidence="3 4">
    <name type="scientific">Saccharicrinis fermentans DSM 9555 = JCM 21142</name>
    <dbReference type="NCBI Taxonomy" id="869213"/>
    <lineage>
        <taxon>Bacteria</taxon>
        <taxon>Pseudomonadati</taxon>
        <taxon>Bacteroidota</taxon>
        <taxon>Bacteroidia</taxon>
        <taxon>Marinilabiliales</taxon>
        <taxon>Marinilabiliaceae</taxon>
        <taxon>Saccharicrinis</taxon>
    </lineage>
</organism>
<sequence length="321" mass="37971">MKKHLLTSMCIFYCCCVMAQENKVFDSSILNLKAFYEYDFSDSTILGNDTIYIERDSIDNFISLIVKDSIVKQKSPIIKLEELDKYCPYVFERVGIIKYLNGFIIEYYFPDKLGHTGAYKVYDIFRLKEKDNYYRLSSFFLSGNRYTQAFEKLHCWPVSLYNYHPQNENYLNEKGLKLLFKCFNYNNEECNQVAESYNKQIQRAYSDKDTITMRNLSDIIVIQMAIQRSFEPISEDIVGYNNSAYYLEQKGFYFSAVYLLSKILEISPNRTVAYINLGDAYWGLKEFENAKEAYKKYIKLMKINGKENKIPKRILDRINNL</sequence>
<dbReference type="InterPro" id="IPR019734">
    <property type="entry name" value="TPR_rpt"/>
</dbReference>
<dbReference type="SUPFAM" id="SSF48452">
    <property type="entry name" value="TPR-like"/>
    <property type="match status" value="1"/>
</dbReference>
<feature type="repeat" description="TPR" evidence="1">
    <location>
        <begin position="271"/>
        <end position="304"/>
    </location>
</feature>
<dbReference type="eggNOG" id="COG0457">
    <property type="taxonomic scope" value="Bacteria"/>
</dbReference>
<dbReference type="OrthoDB" id="1120910at2"/>
<feature type="chain" id="PRO_5004903927" evidence="2">
    <location>
        <begin position="20"/>
        <end position="321"/>
    </location>
</feature>
<dbReference type="Proteomes" id="UP000019402">
    <property type="component" value="Unassembled WGS sequence"/>
</dbReference>
<evidence type="ECO:0000313" key="4">
    <source>
        <dbReference type="Proteomes" id="UP000019402"/>
    </source>
</evidence>
<accession>W7Y2U7</accession>
<proteinExistence type="predicted"/>
<dbReference type="InterPro" id="IPR011990">
    <property type="entry name" value="TPR-like_helical_dom_sf"/>
</dbReference>
<reference evidence="3 4" key="1">
    <citation type="journal article" date="2014" name="Genome Announc.">
        <title>Draft Genome Sequence of Cytophaga fermentans JCM 21142T, a Facultative Anaerobe Isolated from Marine Mud.</title>
        <authorList>
            <person name="Starns D."/>
            <person name="Oshima K."/>
            <person name="Suda W."/>
            <person name="Iino T."/>
            <person name="Yuki M."/>
            <person name="Inoue J."/>
            <person name="Kitamura K."/>
            <person name="Iida T."/>
            <person name="Darby A."/>
            <person name="Hattori M."/>
            <person name="Ohkuma M."/>
        </authorList>
    </citation>
    <scope>NUCLEOTIDE SEQUENCE [LARGE SCALE GENOMIC DNA]</scope>
    <source>
        <strain evidence="3 4">JCM 21142</strain>
    </source>
</reference>
<dbReference type="RefSeq" id="WP_052343217.1">
    <property type="nucleotide sequence ID" value="NZ_BAMD01000070.1"/>
</dbReference>
<comment type="caution">
    <text evidence="3">The sequence shown here is derived from an EMBL/GenBank/DDBJ whole genome shotgun (WGS) entry which is preliminary data.</text>
</comment>
<protein>
    <submittedName>
        <fullName evidence="3">Uncharacterized protein</fullName>
    </submittedName>
</protein>
<keyword evidence="1" id="KW-0802">TPR repeat</keyword>
<dbReference type="Pfam" id="PF13181">
    <property type="entry name" value="TPR_8"/>
    <property type="match status" value="1"/>
</dbReference>